<dbReference type="Gene3D" id="3.30.450.20">
    <property type="entry name" value="PAS domain"/>
    <property type="match status" value="1"/>
</dbReference>
<accession>A0ABT6LIT6</accession>
<evidence type="ECO:0000256" key="1">
    <source>
        <dbReference type="ARBA" id="ARBA00000085"/>
    </source>
</evidence>
<dbReference type="InterPro" id="IPR035965">
    <property type="entry name" value="PAS-like_dom_sf"/>
</dbReference>
<dbReference type="CDD" id="cd00130">
    <property type="entry name" value="PAS"/>
    <property type="match status" value="1"/>
</dbReference>
<dbReference type="Gene3D" id="3.30.450.40">
    <property type="match status" value="1"/>
</dbReference>
<dbReference type="Gene3D" id="6.10.340.10">
    <property type="match status" value="1"/>
</dbReference>
<feature type="transmembrane region" description="Helical" evidence="13">
    <location>
        <begin position="85"/>
        <end position="108"/>
    </location>
</feature>
<evidence type="ECO:0000256" key="7">
    <source>
        <dbReference type="ARBA" id="ARBA00022741"/>
    </source>
</evidence>
<keyword evidence="9" id="KW-0067">ATP-binding</keyword>
<dbReference type="InterPro" id="IPR011712">
    <property type="entry name" value="Sig_transdc_His_kin_sub3_dim/P"/>
</dbReference>
<keyword evidence="4" id="KW-0597">Phosphoprotein</keyword>
<evidence type="ECO:0000313" key="18">
    <source>
        <dbReference type="Proteomes" id="UP001160499"/>
    </source>
</evidence>
<feature type="compositionally biased region" description="Low complexity" evidence="12">
    <location>
        <begin position="1"/>
        <end position="14"/>
    </location>
</feature>
<dbReference type="CDD" id="cd16917">
    <property type="entry name" value="HATPase_UhpB-NarQ-NarX-like"/>
    <property type="match status" value="1"/>
</dbReference>
<evidence type="ECO:0000256" key="11">
    <source>
        <dbReference type="ARBA" id="ARBA00023012"/>
    </source>
</evidence>
<sequence>MQRSGSGRPNSRRGTPQGRPGSPADVALGPGAPLARVALAARFAGAARLRAWLRTRFRRDRPPPHPRLGPDRPPFLSRLRVGSKLMLLVLLPVTGLLAFTAFSAVAQWEEARMLGRFHTATEVSFATTAVSDAVAGERIAAVEARLRPAPGTVAGRSVAERATGRALTRAAGRAVSWPEADVAGRLDAVSRRLHAVRVQTGTGSLTARAIAQEYQGIEDELLDTVGTLESGRPTRASGQAADAHIAILGAIEAAEREQAEIAVLLDAPSGRRPTATGRWPALEEAQLGEFRQKTSDQLRAELYITQFQAPGRAVRKVRDLLAAPDPKATAWPSYSLWLADSKDRIDALRGIQDRAAHELAGTAANDLSSARVRSVRDLAVSLAVLAVVTVLALALRRSITRPLGEVSAGARALSSGDLSYDIRYAGRDELGDVADTFRELRVTTEKLAAEIRSMNTAIDDNRLEHRADVLSFDGTWAQLLGGMNGTMASFAAAHGRRRKAERELEGIFNLSPDLLCITGVDGYFKRVNPAFERTLGYSGEELLAKPSIEFVHREDRHTTRVALDRLAGGVELAEFENRYLREDGTECWLQWSARPVPEEGLVYAAARDVTESRRTAREQSALRRVATRVAHGEPPDSVFGAVADEVGDLLSVGGAAVLRYEPDGALTVLGAARVPAPGAGSGSAESEAAAREVARTRTAARVGRSVGAPIVVDGRLWGVVVASSLLEPLPGGTESRLADFTELIATAVANADSRAQLTASRARVVAAGDASRRRIERDLHDGVQQRLVALQLDLRLAESMITDRSCELAQQIAHVGKGLDDAFQDLLQVARGIHPAILSKGGLGPALRSLARRSAVPVELDLRLPTERLPEQLEVAAYYVTSECLTNAAKHAHASVVEVAAEIRDDFLELTIRDDGVGGAELGRGSGLIGLVDRVEAIGGKLDVASPPGEGTTMTVRLPLA</sequence>
<dbReference type="InterPro" id="IPR005467">
    <property type="entry name" value="His_kinase_dom"/>
</dbReference>
<dbReference type="SMART" id="SM00387">
    <property type="entry name" value="HATPase_c"/>
    <property type="match status" value="1"/>
</dbReference>
<evidence type="ECO:0000256" key="2">
    <source>
        <dbReference type="ARBA" id="ARBA00004370"/>
    </source>
</evidence>
<protein>
    <recommendedName>
        <fullName evidence="3">histidine kinase</fullName>
        <ecNumber evidence="3">2.7.13.3</ecNumber>
    </recommendedName>
</protein>
<keyword evidence="18" id="KW-1185">Reference proteome</keyword>
<dbReference type="SUPFAM" id="SSF55781">
    <property type="entry name" value="GAF domain-like"/>
    <property type="match status" value="1"/>
</dbReference>
<comment type="caution">
    <text evidence="17">The sequence shown here is derived from an EMBL/GenBank/DDBJ whole genome shotgun (WGS) entry which is preliminary data.</text>
</comment>
<organism evidence="17 18">
    <name type="scientific">Streptomyces pseudovenezuelae</name>
    <dbReference type="NCBI Taxonomy" id="67350"/>
    <lineage>
        <taxon>Bacteria</taxon>
        <taxon>Bacillati</taxon>
        <taxon>Actinomycetota</taxon>
        <taxon>Actinomycetes</taxon>
        <taxon>Kitasatosporales</taxon>
        <taxon>Streptomycetaceae</taxon>
        <taxon>Streptomyces</taxon>
        <taxon>Streptomyces aurantiacus group</taxon>
    </lineage>
</organism>
<dbReference type="Proteomes" id="UP001160499">
    <property type="component" value="Unassembled WGS sequence"/>
</dbReference>
<keyword evidence="11" id="KW-0902">Two-component regulatory system</keyword>
<dbReference type="SUPFAM" id="SSF55785">
    <property type="entry name" value="PYP-like sensor domain (PAS domain)"/>
    <property type="match status" value="1"/>
</dbReference>
<keyword evidence="8" id="KW-0418">Kinase</keyword>
<dbReference type="InterPro" id="IPR000014">
    <property type="entry name" value="PAS"/>
</dbReference>
<evidence type="ECO:0000256" key="3">
    <source>
        <dbReference type="ARBA" id="ARBA00012438"/>
    </source>
</evidence>
<dbReference type="InterPro" id="IPR003660">
    <property type="entry name" value="HAMP_dom"/>
</dbReference>
<feature type="region of interest" description="Disordered" evidence="12">
    <location>
        <begin position="1"/>
        <end position="28"/>
    </location>
</feature>
<keyword evidence="5" id="KW-0808">Transferase</keyword>
<evidence type="ECO:0000256" key="6">
    <source>
        <dbReference type="ARBA" id="ARBA00022692"/>
    </source>
</evidence>
<dbReference type="Pfam" id="PF08447">
    <property type="entry name" value="PAS_3"/>
    <property type="match status" value="1"/>
</dbReference>
<dbReference type="InterPro" id="IPR050482">
    <property type="entry name" value="Sensor_HK_TwoCompSys"/>
</dbReference>
<dbReference type="NCBIfam" id="TIGR00229">
    <property type="entry name" value="sensory_box"/>
    <property type="match status" value="1"/>
</dbReference>
<feature type="domain" description="Histidine kinase" evidence="14">
    <location>
        <begin position="880"/>
        <end position="961"/>
    </location>
</feature>
<evidence type="ECO:0000256" key="9">
    <source>
        <dbReference type="ARBA" id="ARBA00022840"/>
    </source>
</evidence>
<dbReference type="SMART" id="SM00091">
    <property type="entry name" value="PAS"/>
    <property type="match status" value="1"/>
</dbReference>
<dbReference type="Gene3D" id="3.30.565.10">
    <property type="entry name" value="Histidine kinase-like ATPase, C-terminal domain"/>
    <property type="match status" value="1"/>
</dbReference>
<dbReference type="Pfam" id="PF02518">
    <property type="entry name" value="HATPase_c"/>
    <property type="match status" value="1"/>
</dbReference>
<dbReference type="SMART" id="SM00304">
    <property type="entry name" value="HAMP"/>
    <property type="match status" value="1"/>
</dbReference>
<feature type="domain" description="HAMP" evidence="16">
    <location>
        <begin position="397"/>
        <end position="449"/>
    </location>
</feature>
<dbReference type="InterPro" id="IPR003594">
    <property type="entry name" value="HATPase_dom"/>
</dbReference>
<dbReference type="CDD" id="cd06225">
    <property type="entry name" value="HAMP"/>
    <property type="match status" value="1"/>
</dbReference>
<evidence type="ECO:0000256" key="13">
    <source>
        <dbReference type="SAM" id="Phobius"/>
    </source>
</evidence>
<dbReference type="SUPFAM" id="SSF55874">
    <property type="entry name" value="ATPase domain of HSP90 chaperone/DNA topoisomerase II/histidine kinase"/>
    <property type="match status" value="1"/>
</dbReference>
<dbReference type="EMBL" id="JARXVH010000005">
    <property type="protein sequence ID" value="MDH6216207.1"/>
    <property type="molecule type" value="Genomic_DNA"/>
</dbReference>
<dbReference type="InterPro" id="IPR013655">
    <property type="entry name" value="PAS_fold_3"/>
</dbReference>
<feature type="domain" description="PAS" evidence="15">
    <location>
        <begin position="500"/>
        <end position="570"/>
    </location>
</feature>
<keyword evidence="13" id="KW-0472">Membrane</keyword>
<dbReference type="PANTHER" id="PTHR24421">
    <property type="entry name" value="NITRATE/NITRITE SENSOR PROTEIN NARX-RELATED"/>
    <property type="match status" value="1"/>
</dbReference>
<dbReference type="Pfam" id="PF00672">
    <property type="entry name" value="HAMP"/>
    <property type="match status" value="1"/>
</dbReference>
<proteinExistence type="predicted"/>
<dbReference type="Gene3D" id="1.20.5.1930">
    <property type="match status" value="1"/>
</dbReference>
<dbReference type="PROSITE" id="PS50112">
    <property type="entry name" value="PAS"/>
    <property type="match status" value="1"/>
</dbReference>
<evidence type="ECO:0000256" key="12">
    <source>
        <dbReference type="SAM" id="MobiDB-lite"/>
    </source>
</evidence>
<keyword evidence="6 13" id="KW-0812">Transmembrane</keyword>
<dbReference type="InterPro" id="IPR013587">
    <property type="entry name" value="Nitrate/nitrite_sensing"/>
</dbReference>
<comment type="catalytic activity">
    <reaction evidence="1">
        <text>ATP + protein L-histidine = ADP + protein N-phospho-L-histidine.</text>
        <dbReference type="EC" id="2.7.13.3"/>
    </reaction>
</comment>
<reference evidence="17 18" key="1">
    <citation type="submission" date="2023-04" db="EMBL/GenBank/DDBJ databases">
        <title>Forest soil microbial communities from Buena Vista Peninsula, Colon Province, Panama.</title>
        <authorList>
            <person name="Bouskill N."/>
        </authorList>
    </citation>
    <scope>NUCLEOTIDE SEQUENCE [LARGE SCALE GENOMIC DNA]</scope>
    <source>
        <strain evidence="17 18">GGS1</strain>
    </source>
</reference>
<dbReference type="EC" id="2.7.13.3" evidence="3"/>
<evidence type="ECO:0000256" key="10">
    <source>
        <dbReference type="ARBA" id="ARBA00022989"/>
    </source>
</evidence>
<evidence type="ECO:0000259" key="15">
    <source>
        <dbReference type="PROSITE" id="PS50112"/>
    </source>
</evidence>
<dbReference type="SUPFAM" id="SSF158472">
    <property type="entry name" value="HAMP domain-like"/>
    <property type="match status" value="1"/>
</dbReference>
<evidence type="ECO:0000313" key="17">
    <source>
        <dbReference type="EMBL" id="MDH6216207.1"/>
    </source>
</evidence>
<dbReference type="PROSITE" id="PS50885">
    <property type="entry name" value="HAMP"/>
    <property type="match status" value="1"/>
</dbReference>
<gene>
    <name evidence="17" type="ORF">M2283_003524</name>
</gene>
<dbReference type="InterPro" id="IPR036890">
    <property type="entry name" value="HATPase_C_sf"/>
</dbReference>
<dbReference type="Pfam" id="PF08376">
    <property type="entry name" value="NIT"/>
    <property type="match status" value="1"/>
</dbReference>
<dbReference type="PROSITE" id="PS50109">
    <property type="entry name" value="HIS_KIN"/>
    <property type="match status" value="1"/>
</dbReference>
<dbReference type="InterPro" id="IPR029016">
    <property type="entry name" value="GAF-like_dom_sf"/>
</dbReference>
<keyword evidence="7" id="KW-0547">Nucleotide-binding</keyword>
<dbReference type="Pfam" id="PF07730">
    <property type="entry name" value="HisKA_3"/>
    <property type="match status" value="1"/>
</dbReference>
<name>A0ABT6LIT6_9ACTN</name>
<dbReference type="PANTHER" id="PTHR24421:SF10">
    <property type="entry name" value="NITRATE_NITRITE SENSOR PROTEIN NARQ"/>
    <property type="match status" value="1"/>
</dbReference>
<evidence type="ECO:0000256" key="8">
    <source>
        <dbReference type="ARBA" id="ARBA00022777"/>
    </source>
</evidence>
<evidence type="ECO:0000259" key="16">
    <source>
        <dbReference type="PROSITE" id="PS50885"/>
    </source>
</evidence>
<evidence type="ECO:0000259" key="14">
    <source>
        <dbReference type="PROSITE" id="PS50109"/>
    </source>
</evidence>
<comment type="subcellular location">
    <subcellularLocation>
        <location evidence="2">Membrane</location>
    </subcellularLocation>
</comment>
<evidence type="ECO:0000256" key="4">
    <source>
        <dbReference type="ARBA" id="ARBA00022553"/>
    </source>
</evidence>
<keyword evidence="10 13" id="KW-1133">Transmembrane helix</keyword>
<evidence type="ECO:0000256" key="5">
    <source>
        <dbReference type="ARBA" id="ARBA00022679"/>
    </source>
</evidence>